<dbReference type="AlphaFoldDB" id="A0A1W6ZKN2"/>
<evidence type="ECO:0000313" key="6">
    <source>
        <dbReference type="EMBL" id="ARP97946.1"/>
    </source>
</evidence>
<keyword evidence="7" id="KW-1185">Reference proteome</keyword>
<organism evidence="6 7">
    <name type="scientific">Pseudorhodoplanes sinuspersici</name>
    <dbReference type="NCBI Taxonomy" id="1235591"/>
    <lineage>
        <taxon>Bacteria</taxon>
        <taxon>Pseudomonadati</taxon>
        <taxon>Pseudomonadota</taxon>
        <taxon>Alphaproteobacteria</taxon>
        <taxon>Hyphomicrobiales</taxon>
        <taxon>Pseudorhodoplanes</taxon>
    </lineage>
</organism>
<dbReference type="GO" id="GO:0071949">
    <property type="term" value="F:FAD binding"/>
    <property type="evidence" value="ECO:0007669"/>
    <property type="project" value="InterPro"/>
</dbReference>
<dbReference type="OrthoDB" id="4230779at2"/>
<evidence type="ECO:0000256" key="5">
    <source>
        <dbReference type="ARBA" id="ARBA00023033"/>
    </source>
</evidence>
<dbReference type="STRING" id="1235591.CAK95_01775"/>
<protein>
    <submittedName>
        <fullName evidence="6">Uncharacterized protein</fullName>
    </submittedName>
</protein>
<keyword evidence="2" id="KW-0285">Flavoprotein</keyword>
<dbReference type="InterPro" id="IPR050493">
    <property type="entry name" value="FAD-dep_Monooxygenase_BioMet"/>
</dbReference>
<dbReference type="KEGG" id="psin:CAK95_01775"/>
<accession>A0A1W6ZKN2</accession>
<evidence type="ECO:0000256" key="4">
    <source>
        <dbReference type="ARBA" id="ARBA00023002"/>
    </source>
</evidence>
<dbReference type="PANTHER" id="PTHR13789:SF318">
    <property type="entry name" value="GERANYLGERANYL DIPHOSPHATE REDUCTASE"/>
    <property type="match status" value="1"/>
</dbReference>
<dbReference type="Pfam" id="PF01494">
    <property type="entry name" value="FAD_binding_3"/>
    <property type="match status" value="1"/>
</dbReference>
<keyword evidence="3" id="KW-0274">FAD</keyword>
<keyword evidence="5" id="KW-0503">Monooxygenase</keyword>
<evidence type="ECO:0000256" key="3">
    <source>
        <dbReference type="ARBA" id="ARBA00022827"/>
    </source>
</evidence>
<dbReference type="SUPFAM" id="SSF54373">
    <property type="entry name" value="FAD-linked reductases, C-terminal domain"/>
    <property type="match status" value="1"/>
</dbReference>
<evidence type="ECO:0000256" key="1">
    <source>
        <dbReference type="ARBA" id="ARBA00001974"/>
    </source>
</evidence>
<gene>
    <name evidence="6" type="ORF">CAK95_01775</name>
</gene>
<dbReference type="PANTHER" id="PTHR13789">
    <property type="entry name" value="MONOOXYGENASE"/>
    <property type="match status" value="1"/>
</dbReference>
<comment type="cofactor">
    <cofactor evidence="1">
        <name>FAD</name>
        <dbReference type="ChEBI" id="CHEBI:57692"/>
    </cofactor>
</comment>
<reference evidence="6 7" key="1">
    <citation type="submission" date="2017-05" db="EMBL/GenBank/DDBJ databases">
        <title>Full genome sequence of Pseudorhodoplanes sinuspersici.</title>
        <authorList>
            <person name="Dastgheib S.M.M."/>
            <person name="Shavandi M."/>
            <person name="Tirandaz H."/>
        </authorList>
    </citation>
    <scope>NUCLEOTIDE SEQUENCE [LARGE SCALE GENOMIC DNA]</scope>
    <source>
        <strain evidence="6 7">RIPI110</strain>
    </source>
</reference>
<name>A0A1W6ZKN2_9HYPH</name>
<dbReference type="InterPro" id="IPR002938">
    <property type="entry name" value="FAD-bd"/>
</dbReference>
<dbReference type="Proteomes" id="UP000194137">
    <property type="component" value="Chromosome"/>
</dbReference>
<dbReference type="InterPro" id="IPR036188">
    <property type="entry name" value="FAD/NAD-bd_sf"/>
</dbReference>
<dbReference type="EMBL" id="CP021112">
    <property type="protein sequence ID" value="ARP97946.1"/>
    <property type="molecule type" value="Genomic_DNA"/>
</dbReference>
<evidence type="ECO:0000313" key="7">
    <source>
        <dbReference type="Proteomes" id="UP000194137"/>
    </source>
</evidence>
<keyword evidence="4" id="KW-0560">Oxidoreductase</keyword>
<dbReference type="GO" id="GO:0004497">
    <property type="term" value="F:monooxygenase activity"/>
    <property type="evidence" value="ECO:0007669"/>
    <property type="project" value="UniProtKB-KW"/>
</dbReference>
<proteinExistence type="predicted"/>
<dbReference type="SUPFAM" id="SSF51905">
    <property type="entry name" value="FAD/NAD(P)-binding domain"/>
    <property type="match status" value="1"/>
</dbReference>
<dbReference type="RefSeq" id="WP_086086265.1">
    <property type="nucleotide sequence ID" value="NZ_CP021112.1"/>
</dbReference>
<dbReference type="PRINTS" id="PR00420">
    <property type="entry name" value="RNGMNOXGNASE"/>
</dbReference>
<dbReference type="Gene3D" id="3.50.50.60">
    <property type="entry name" value="FAD/NAD(P)-binding domain"/>
    <property type="match status" value="1"/>
</dbReference>
<evidence type="ECO:0000256" key="2">
    <source>
        <dbReference type="ARBA" id="ARBA00022630"/>
    </source>
</evidence>
<sequence>MSDPVLVVGGGLGGAATALALGRKGFDVQLLEEAPEFGVIGYGIQLGPNVFSMLDRLAVTDAVMASAIRPKNVKMLDSVDGGVIACIPTGDSFVKRFKRPYVVIHRVDLHQALLDGCRALGNVEMIANAGVKAFEDLGDRVRVELADGRQFDGAALIGADGIRSTIRQQMRNEGPPRTIGYVAHRTIVPMDDVTFDVDRDDVVLWSGDGFHIVHYPLRNYSLFNVVTVFKTLNMDPTDTESPHPDLAHVYRDSHPTMKNLWAMMDLSRRGWVSSDRDPIRPWSKGRVTLLGDAAHPTLQTLAQGACMAIEDSVCLAELLDGTSGNQIAEAFQQYERARYLRTARVQFESRYHWDNWYHVGGIEREVARATWSVKGEQDMYDCLAWLYDGFKLPQKREAA</sequence>